<accession>A0AAD5IYN9</accession>
<organism evidence="2 3">
    <name type="scientific">Acer negundo</name>
    <name type="common">Box elder</name>
    <dbReference type="NCBI Taxonomy" id="4023"/>
    <lineage>
        <taxon>Eukaryota</taxon>
        <taxon>Viridiplantae</taxon>
        <taxon>Streptophyta</taxon>
        <taxon>Embryophyta</taxon>
        <taxon>Tracheophyta</taxon>
        <taxon>Spermatophyta</taxon>
        <taxon>Magnoliopsida</taxon>
        <taxon>eudicotyledons</taxon>
        <taxon>Gunneridae</taxon>
        <taxon>Pentapetalae</taxon>
        <taxon>rosids</taxon>
        <taxon>malvids</taxon>
        <taxon>Sapindales</taxon>
        <taxon>Sapindaceae</taxon>
        <taxon>Hippocastanoideae</taxon>
        <taxon>Acereae</taxon>
        <taxon>Acer</taxon>
    </lineage>
</organism>
<dbReference type="AlphaFoldDB" id="A0AAD5IYN9"/>
<feature type="transmembrane region" description="Helical" evidence="1">
    <location>
        <begin position="16"/>
        <end position="38"/>
    </location>
</feature>
<evidence type="ECO:0000256" key="1">
    <source>
        <dbReference type="SAM" id="Phobius"/>
    </source>
</evidence>
<name>A0AAD5IYN9_ACENE</name>
<keyword evidence="3" id="KW-1185">Reference proteome</keyword>
<reference evidence="2" key="2">
    <citation type="submission" date="2023-02" db="EMBL/GenBank/DDBJ databases">
        <authorList>
            <person name="Swenson N.G."/>
            <person name="Wegrzyn J.L."/>
            <person name="Mcevoy S.L."/>
        </authorList>
    </citation>
    <scope>NUCLEOTIDE SEQUENCE</scope>
    <source>
        <strain evidence="2">91603</strain>
        <tissue evidence="2">Leaf</tissue>
    </source>
</reference>
<protein>
    <submittedName>
        <fullName evidence="2">Uncharacterized protein</fullName>
    </submittedName>
</protein>
<dbReference type="Proteomes" id="UP001064489">
    <property type="component" value="Chromosome 4"/>
</dbReference>
<evidence type="ECO:0000313" key="2">
    <source>
        <dbReference type="EMBL" id="KAI9180437.1"/>
    </source>
</evidence>
<proteinExistence type="predicted"/>
<sequence>MSRYPSATSGYPASKFWYLTTLLGYTFATSIQQVVAYVESVRLRMIAQGIPFEVPRTGGKVKPGTQVSVFDRLGPPLLVSNYPADFRPRQVRSVVDIPPRRNQPATIPIVERWVSHPDDRCI</sequence>
<keyword evidence="1" id="KW-0812">Transmembrane</keyword>
<evidence type="ECO:0000313" key="3">
    <source>
        <dbReference type="Proteomes" id="UP001064489"/>
    </source>
</evidence>
<keyword evidence="1" id="KW-1133">Transmembrane helix</keyword>
<reference evidence="2" key="1">
    <citation type="journal article" date="2022" name="Plant J.">
        <title>Strategies of tolerance reflected in two North American maple genomes.</title>
        <authorList>
            <person name="McEvoy S.L."/>
            <person name="Sezen U.U."/>
            <person name="Trouern-Trend A."/>
            <person name="McMahon S.M."/>
            <person name="Schaberg P.G."/>
            <person name="Yang J."/>
            <person name="Wegrzyn J.L."/>
            <person name="Swenson N.G."/>
        </authorList>
    </citation>
    <scope>NUCLEOTIDE SEQUENCE</scope>
    <source>
        <strain evidence="2">91603</strain>
    </source>
</reference>
<gene>
    <name evidence="2" type="ORF">LWI28_004816</name>
</gene>
<keyword evidence="1" id="KW-0472">Membrane</keyword>
<comment type="caution">
    <text evidence="2">The sequence shown here is derived from an EMBL/GenBank/DDBJ whole genome shotgun (WGS) entry which is preliminary data.</text>
</comment>
<dbReference type="EMBL" id="JAJSOW010000101">
    <property type="protein sequence ID" value="KAI9180437.1"/>
    <property type="molecule type" value="Genomic_DNA"/>
</dbReference>